<dbReference type="AlphaFoldDB" id="A0A916K1V1"/>
<feature type="transmembrane region" description="Helical" evidence="2">
    <location>
        <begin position="291"/>
        <end position="309"/>
    </location>
</feature>
<evidence type="ECO:0000256" key="2">
    <source>
        <dbReference type="SAM" id="Phobius"/>
    </source>
</evidence>
<proteinExistence type="predicted"/>
<feature type="transmembrane region" description="Helical" evidence="2">
    <location>
        <begin position="381"/>
        <end position="399"/>
    </location>
</feature>
<accession>A0A916K1V1</accession>
<feature type="transmembrane region" description="Helical" evidence="2">
    <location>
        <begin position="90"/>
        <end position="109"/>
    </location>
</feature>
<protein>
    <submittedName>
        <fullName evidence="4">MFS-type transporter YfcJ</fullName>
    </submittedName>
</protein>
<gene>
    <name evidence="4" type="primary">yfcJ_2</name>
    <name evidence="4" type="ORF">PAESOLCIP111_02885</name>
</gene>
<dbReference type="PANTHER" id="PTHR23531:SF2">
    <property type="entry name" value="PERMEASE"/>
    <property type="match status" value="1"/>
</dbReference>
<dbReference type="PANTHER" id="PTHR23531">
    <property type="entry name" value="QUINOLENE RESISTANCE PROTEIN NORA"/>
    <property type="match status" value="1"/>
</dbReference>
<keyword evidence="2" id="KW-0472">Membrane</keyword>
<name>A0A916K1V1_9BACL</name>
<comment type="subcellular location">
    <subcellularLocation>
        <location evidence="1">Cell membrane</location>
        <topology evidence="1">Multi-pass membrane protein</topology>
    </subcellularLocation>
</comment>
<comment type="caution">
    <text evidence="4">The sequence shown here is derived from an EMBL/GenBank/DDBJ whole genome shotgun (WGS) entry which is preliminary data.</text>
</comment>
<feature type="transmembrane region" description="Helical" evidence="2">
    <location>
        <begin position="115"/>
        <end position="137"/>
    </location>
</feature>
<dbReference type="InterPro" id="IPR052714">
    <property type="entry name" value="MFS_Exporter"/>
</dbReference>
<feature type="transmembrane region" description="Helical" evidence="2">
    <location>
        <begin position="177"/>
        <end position="198"/>
    </location>
</feature>
<sequence>MPVQPESSQPLKLAPSAQNLWTTSFIVLTVSYFLLFLCLQMLLSPLPTYAKERFHPGDFTVSLTTSVFALSAIASRFLTAALMRRVHRTALLFCGLAIAAAATAAYAIAGSIEALLAMRVLFGLGFGMTSTIMPTLVSQIIPSSRLGEGIGYFGLSTSLAMSFGPMIGLSVLSEYGFGPLSTLGTVSIVLIVPLLLGFRSIPPQTGGQARPAAQASAGTKRKTPFNVKLLLPALLNALFSVTYGGLLSFLALYGKEVHLEHIGLFFLFNVITVLIIRPISGRLFDSKGHSAVLIPAALIIFASLTLLSFTTSLPLLIASALLYGLGFGAIQPTLQAWMLRDSAPEQHATANSLYYNALDFGVAIGAMVLGLVASGTSYAMMYRYSALFMVLFLIVYVIFQLVSVKKNKPATAS</sequence>
<organism evidence="4 5">
    <name type="scientific">Paenibacillus solanacearum</name>
    <dbReference type="NCBI Taxonomy" id="2048548"/>
    <lineage>
        <taxon>Bacteria</taxon>
        <taxon>Bacillati</taxon>
        <taxon>Bacillota</taxon>
        <taxon>Bacilli</taxon>
        <taxon>Bacillales</taxon>
        <taxon>Paenibacillaceae</taxon>
        <taxon>Paenibacillus</taxon>
    </lineage>
</organism>
<keyword evidence="2" id="KW-0812">Transmembrane</keyword>
<reference evidence="4" key="1">
    <citation type="submission" date="2021-06" db="EMBL/GenBank/DDBJ databases">
        <authorList>
            <person name="Criscuolo A."/>
        </authorList>
    </citation>
    <scope>NUCLEOTIDE SEQUENCE</scope>
    <source>
        <strain evidence="4">CIP111600</strain>
    </source>
</reference>
<feature type="transmembrane region" description="Helical" evidence="2">
    <location>
        <begin position="229"/>
        <end position="253"/>
    </location>
</feature>
<feature type="transmembrane region" description="Helical" evidence="2">
    <location>
        <begin position="259"/>
        <end position="279"/>
    </location>
</feature>
<feature type="transmembrane region" description="Helical" evidence="2">
    <location>
        <begin position="20"/>
        <end position="43"/>
    </location>
</feature>
<evidence type="ECO:0000313" key="4">
    <source>
        <dbReference type="EMBL" id="CAG7627138.1"/>
    </source>
</evidence>
<keyword evidence="5" id="KW-1185">Reference proteome</keyword>
<feature type="transmembrane region" description="Helical" evidence="2">
    <location>
        <begin position="354"/>
        <end position="375"/>
    </location>
</feature>
<evidence type="ECO:0000313" key="5">
    <source>
        <dbReference type="Proteomes" id="UP000693672"/>
    </source>
</evidence>
<feature type="domain" description="Major facilitator superfamily (MFS) profile" evidence="3">
    <location>
        <begin position="24"/>
        <end position="408"/>
    </location>
</feature>
<dbReference type="InterPro" id="IPR011701">
    <property type="entry name" value="MFS"/>
</dbReference>
<dbReference type="RefSeq" id="WP_218092655.1">
    <property type="nucleotide sequence ID" value="NZ_CAJVAS010000011.1"/>
</dbReference>
<dbReference type="CDD" id="cd17489">
    <property type="entry name" value="MFS_YfcJ_like"/>
    <property type="match status" value="1"/>
</dbReference>
<feature type="transmembrane region" description="Helical" evidence="2">
    <location>
        <begin position="63"/>
        <end position="83"/>
    </location>
</feature>
<dbReference type="EMBL" id="CAJVAS010000011">
    <property type="protein sequence ID" value="CAG7627138.1"/>
    <property type="molecule type" value="Genomic_DNA"/>
</dbReference>
<evidence type="ECO:0000259" key="3">
    <source>
        <dbReference type="PROSITE" id="PS50850"/>
    </source>
</evidence>
<evidence type="ECO:0000256" key="1">
    <source>
        <dbReference type="ARBA" id="ARBA00004651"/>
    </source>
</evidence>
<dbReference type="Pfam" id="PF07690">
    <property type="entry name" value="MFS_1"/>
    <property type="match status" value="1"/>
</dbReference>
<dbReference type="GO" id="GO:0022857">
    <property type="term" value="F:transmembrane transporter activity"/>
    <property type="evidence" value="ECO:0007669"/>
    <property type="project" value="InterPro"/>
</dbReference>
<feature type="transmembrane region" description="Helical" evidence="2">
    <location>
        <begin position="149"/>
        <end position="171"/>
    </location>
</feature>
<dbReference type="InterPro" id="IPR020846">
    <property type="entry name" value="MFS_dom"/>
</dbReference>
<dbReference type="Proteomes" id="UP000693672">
    <property type="component" value="Unassembled WGS sequence"/>
</dbReference>
<dbReference type="PROSITE" id="PS50850">
    <property type="entry name" value="MFS"/>
    <property type="match status" value="1"/>
</dbReference>
<keyword evidence="2" id="KW-1133">Transmembrane helix</keyword>
<feature type="transmembrane region" description="Helical" evidence="2">
    <location>
        <begin position="315"/>
        <end position="334"/>
    </location>
</feature>
<dbReference type="GO" id="GO:0005886">
    <property type="term" value="C:plasma membrane"/>
    <property type="evidence" value="ECO:0007669"/>
    <property type="project" value="UniProtKB-SubCell"/>
</dbReference>